<dbReference type="InterPro" id="IPR008927">
    <property type="entry name" value="6-PGluconate_DH-like_C_sf"/>
</dbReference>
<dbReference type="PANTHER" id="PTHR21708">
    <property type="entry name" value="PROBABLE 2-DEHYDROPANTOATE 2-REDUCTASE"/>
    <property type="match status" value="1"/>
</dbReference>
<gene>
    <name evidence="14" type="ORF">HJ526_09060</name>
</gene>
<name>A0ABX2PDM1_9RHOB</name>
<evidence type="ECO:0000256" key="10">
    <source>
        <dbReference type="RuleBase" id="RU362068"/>
    </source>
</evidence>
<dbReference type="PANTHER" id="PTHR21708:SF26">
    <property type="entry name" value="2-DEHYDROPANTOATE 2-REDUCTASE"/>
    <property type="match status" value="1"/>
</dbReference>
<dbReference type="InterPro" id="IPR013328">
    <property type="entry name" value="6PGD_dom2"/>
</dbReference>
<dbReference type="GO" id="GO:0008677">
    <property type="term" value="F:2-dehydropantoate 2-reductase activity"/>
    <property type="evidence" value="ECO:0007669"/>
    <property type="project" value="UniProtKB-EC"/>
</dbReference>
<keyword evidence="11" id="KW-0732">Signal</keyword>
<dbReference type="EMBL" id="JABCJD010000003">
    <property type="protein sequence ID" value="NVO27566.1"/>
    <property type="molecule type" value="Genomic_DNA"/>
</dbReference>
<comment type="similarity">
    <text evidence="2 10">Belongs to the ketopantoate reductase family.</text>
</comment>
<comment type="catalytic activity">
    <reaction evidence="9 10">
        <text>(R)-pantoate + NADP(+) = 2-dehydropantoate + NADPH + H(+)</text>
        <dbReference type="Rhea" id="RHEA:16233"/>
        <dbReference type="ChEBI" id="CHEBI:11561"/>
        <dbReference type="ChEBI" id="CHEBI:15378"/>
        <dbReference type="ChEBI" id="CHEBI:15980"/>
        <dbReference type="ChEBI" id="CHEBI:57783"/>
        <dbReference type="ChEBI" id="CHEBI:58349"/>
        <dbReference type="EC" id="1.1.1.169"/>
    </reaction>
</comment>
<dbReference type="InterPro" id="IPR051402">
    <property type="entry name" value="KPR-Related"/>
</dbReference>
<keyword evidence="6 10" id="KW-0521">NADP</keyword>
<keyword evidence="7 10" id="KW-0560">Oxidoreductase</keyword>
<evidence type="ECO:0000313" key="14">
    <source>
        <dbReference type="EMBL" id="NVO27566.1"/>
    </source>
</evidence>
<dbReference type="Pfam" id="PF02558">
    <property type="entry name" value="ApbA"/>
    <property type="match status" value="1"/>
</dbReference>
<feature type="signal peptide" evidence="11">
    <location>
        <begin position="1"/>
        <end position="16"/>
    </location>
</feature>
<feature type="chain" id="PRO_5046011397" description="2-dehydropantoate 2-reductase" evidence="11">
    <location>
        <begin position="17"/>
        <end position="331"/>
    </location>
</feature>
<protein>
    <recommendedName>
        <fullName evidence="4 10">2-dehydropantoate 2-reductase</fullName>
        <ecNumber evidence="3 10">1.1.1.169</ecNumber>
    </recommendedName>
    <alternativeName>
        <fullName evidence="8 10">Ketopantoate reductase</fullName>
    </alternativeName>
</protein>
<evidence type="ECO:0000256" key="7">
    <source>
        <dbReference type="ARBA" id="ARBA00023002"/>
    </source>
</evidence>
<comment type="pathway">
    <text evidence="1 10">Cofactor biosynthesis; (R)-pantothenate biosynthesis; (R)-pantoate from 3-methyl-2-oxobutanoate: step 2/2.</text>
</comment>
<dbReference type="NCBIfam" id="TIGR00745">
    <property type="entry name" value="apbA_panE"/>
    <property type="match status" value="1"/>
</dbReference>
<dbReference type="InterPro" id="IPR013752">
    <property type="entry name" value="KPA_reductase"/>
</dbReference>
<accession>A0ABX2PDM1</accession>
<dbReference type="InterPro" id="IPR003710">
    <property type="entry name" value="ApbA"/>
</dbReference>
<dbReference type="InterPro" id="IPR036291">
    <property type="entry name" value="NAD(P)-bd_dom_sf"/>
</dbReference>
<dbReference type="SUPFAM" id="SSF48179">
    <property type="entry name" value="6-phosphogluconate dehydrogenase C-terminal domain-like"/>
    <property type="match status" value="1"/>
</dbReference>
<comment type="caution">
    <text evidence="14">The sequence shown here is derived from an EMBL/GenBank/DDBJ whole genome shotgun (WGS) entry which is preliminary data.</text>
</comment>
<reference evidence="14 15" key="1">
    <citation type="submission" date="2020-04" db="EMBL/GenBank/DDBJ databases">
        <title>Donghicola sp., a member of the Rhodobacteraceae family isolated from mangrove forest in Thailand.</title>
        <authorList>
            <person name="Charoenyingcharoen P."/>
            <person name="Yukphan P."/>
        </authorList>
    </citation>
    <scope>NUCLEOTIDE SEQUENCE [LARGE SCALE GENOMIC DNA]</scope>
    <source>
        <strain evidence="14 15">C2-DW-16</strain>
    </source>
</reference>
<feature type="domain" description="Ketopantoate reductase C-terminal" evidence="13">
    <location>
        <begin position="185"/>
        <end position="301"/>
    </location>
</feature>
<evidence type="ECO:0000259" key="12">
    <source>
        <dbReference type="Pfam" id="PF02558"/>
    </source>
</evidence>
<keyword evidence="5 10" id="KW-0566">Pantothenate biosynthesis</keyword>
<evidence type="ECO:0000256" key="9">
    <source>
        <dbReference type="ARBA" id="ARBA00048793"/>
    </source>
</evidence>
<organism evidence="14 15">
    <name type="scientific">Donghicola mangrovi</name>
    <dbReference type="NCBI Taxonomy" id="2729614"/>
    <lineage>
        <taxon>Bacteria</taxon>
        <taxon>Pseudomonadati</taxon>
        <taxon>Pseudomonadota</taxon>
        <taxon>Alphaproteobacteria</taxon>
        <taxon>Rhodobacterales</taxon>
        <taxon>Roseobacteraceae</taxon>
        <taxon>Donghicola</taxon>
    </lineage>
</organism>
<dbReference type="InterPro" id="IPR013332">
    <property type="entry name" value="KPR_N"/>
</dbReference>
<dbReference type="Proteomes" id="UP000523601">
    <property type="component" value="Unassembled WGS sequence"/>
</dbReference>
<evidence type="ECO:0000256" key="3">
    <source>
        <dbReference type="ARBA" id="ARBA00013014"/>
    </source>
</evidence>
<evidence type="ECO:0000256" key="11">
    <source>
        <dbReference type="SAM" id="SignalP"/>
    </source>
</evidence>
<dbReference type="Gene3D" id="3.40.50.720">
    <property type="entry name" value="NAD(P)-binding Rossmann-like Domain"/>
    <property type="match status" value="1"/>
</dbReference>
<evidence type="ECO:0000256" key="1">
    <source>
        <dbReference type="ARBA" id="ARBA00004994"/>
    </source>
</evidence>
<sequence length="331" mass="34439">MRLAIIGAGNIGTAMAALLAQAGLEVTVVARGARLECIRAEGVALNDRGTLHQARVTAVEALTEPMDAVFVTVKSQDLGAALAANAAGIGPDTWVIPMVNGLPFWFFDQPAPFTDHTGDLARLNRERVLGAVLLMTVQTSADGVAVSSNTPTLSLGRAAGQGGDLGPLVQALNAAGVRTDVTDTIRTKVLVKLLANVATNPLSALVGCSLAEIGRNEALRTIAFGIADGFRAWAKAMGYDLPPNAWLGDLLLDAGEFETSMLQDARAGRTLELDAICRAPMAMAAQAGLPMTGLKALLAELEKAPALPLRDPSAALKNLTSHLTHTALERI</sequence>
<dbReference type="Pfam" id="PF08546">
    <property type="entry name" value="ApbA_C"/>
    <property type="match status" value="1"/>
</dbReference>
<dbReference type="Gene3D" id="1.10.1040.10">
    <property type="entry name" value="N-(1-d-carboxylethyl)-l-norvaline Dehydrogenase, domain 2"/>
    <property type="match status" value="1"/>
</dbReference>
<evidence type="ECO:0000256" key="4">
    <source>
        <dbReference type="ARBA" id="ARBA00019465"/>
    </source>
</evidence>
<feature type="domain" description="Ketopantoate reductase N-terminal" evidence="12">
    <location>
        <begin position="4"/>
        <end position="157"/>
    </location>
</feature>
<proteinExistence type="inferred from homology"/>
<dbReference type="EC" id="1.1.1.169" evidence="3 10"/>
<evidence type="ECO:0000256" key="2">
    <source>
        <dbReference type="ARBA" id="ARBA00007870"/>
    </source>
</evidence>
<comment type="function">
    <text evidence="10">Catalyzes the NADPH-dependent reduction of ketopantoate into pantoic acid.</text>
</comment>
<evidence type="ECO:0000256" key="5">
    <source>
        <dbReference type="ARBA" id="ARBA00022655"/>
    </source>
</evidence>
<evidence type="ECO:0000256" key="6">
    <source>
        <dbReference type="ARBA" id="ARBA00022857"/>
    </source>
</evidence>
<keyword evidence="15" id="KW-1185">Reference proteome</keyword>
<evidence type="ECO:0000256" key="8">
    <source>
        <dbReference type="ARBA" id="ARBA00032024"/>
    </source>
</evidence>
<dbReference type="SUPFAM" id="SSF51735">
    <property type="entry name" value="NAD(P)-binding Rossmann-fold domains"/>
    <property type="match status" value="1"/>
</dbReference>
<evidence type="ECO:0000259" key="13">
    <source>
        <dbReference type="Pfam" id="PF08546"/>
    </source>
</evidence>
<dbReference type="RefSeq" id="WP_176853963.1">
    <property type="nucleotide sequence ID" value="NZ_JABCJD010000003.1"/>
</dbReference>
<evidence type="ECO:0000313" key="15">
    <source>
        <dbReference type="Proteomes" id="UP000523601"/>
    </source>
</evidence>